<dbReference type="InterPro" id="IPR033690">
    <property type="entry name" value="Adenylat_kinase_CS"/>
</dbReference>
<evidence type="ECO:0000256" key="2">
    <source>
        <dbReference type="ARBA" id="ARBA00012955"/>
    </source>
</evidence>
<evidence type="ECO:0000256" key="6">
    <source>
        <dbReference type="RuleBase" id="RU003330"/>
    </source>
</evidence>
<dbReference type="EC" id="2.7.4.3" evidence="2"/>
<dbReference type="GO" id="GO:0004017">
    <property type="term" value="F:AMP kinase activity"/>
    <property type="evidence" value="ECO:0007669"/>
    <property type="project" value="UniProtKB-EC"/>
</dbReference>
<dbReference type="Gene3D" id="3.40.50.300">
    <property type="entry name" value="P-loop containing nucleotide triphosphate hydrolases"/>
    <property type="match status" value="1"/>
</dbReference>
<dbReference type="InterPro" id="IPR000850">
    <property type="entry name" value="Adenylat/UMP-CMP_kin"/>
</dbReference>
<keyword evidence="3 6" id="KW-0808">Transferase</keyword>
<evidence type="ECO:0000256" key="4">
    <source>
        <dbReference type="ARBA" id="ARBA00022741"/>
    </source>
</evidence>
<keyword evidence="4" id="KW-0547">Nucleotide-binding</keyword>
<evidence type="ECO:0000313" key="8">
    <source>
        <dbReference type="Proteomes" id="UP001054857"/>
    </source>
</evidence>
<name>A0AAD3DIG1_9CHLO</name>
<keyword evidence="5 6" id="KW-0418">Kinase</keyword>
<keyword evidence="8" id="KW-1185">Reference proteome</keyword>
<dbReference type="SUPFAM" id="SSF52540">
    <property type="entry name" value="P-loop containing nucleoside triphosphate hydrolases"/>
    <property type="match status" value="1"/>
</dbReference>
<comment type="caution">
    <text evidence="7">The sequence shown here is derived from an EMBL/GenBank/DDBJ whole genome shotgun (WGS) entry which is preliminary data.</text>
</comment>
<evidence type="ECO:0000256" key="1">
    <source>
        <dbReference type="ARBA" id="ARBA00007220"/>
    </source>
</evidence>
<dbReference type="InterPro" id="IPR027417">
    <property type="entry name" value="P-loop_NTPase"/>
</dbReference>
<evidence type="ECO:0000256" key="3">
    <source>
        <dbReference type="ARBA" id="ARBA00022679"/>
    </source>
</evidence>
<dbReference type="PANTHER" id="PTHR23359">
    <property type="entry name" value="NUCLEOTIDE KINASE"/>
    <property type="match status" value="1"/>
</dbReference>
<dbReference type="PRINTS" id="PR00094">
    <property type="entry name" value="ADENYLTKNASE"/>
</dbReference>
<dbReference type="GO" id="GO:0005524">
    <property type="term" value="F:ATP binding"/>
    <property type="evidence" value="ECO:0007669"/>
    <property type="project" value="InterPro"/>
</dbReference>
<gene>
    <name evidence="7" type="ORF">Agub_g3340</name>
</gene>
<proteinExistence type="inferred from homology"/>
<dbReference type="HAMAP" id="MF_00235">
    <property type="entry name" value="Adenylate_kinase_Adk"/>
    <property type="match status" value="1"/>
</dbReference>
<dbReference type="Proteomes" id="UP001054857">
    <property type="component" value="Unassembled WGS sequence"/>
</dbReference>
<sequence>MSLVGEAGLRQLCRSGHLLRRIPLGAKANLPQGRPYIAPRAALAQATQMSTTTEAPVAPPAVAAAGSSQRKRVVFVVGGPGSGKGTQCDLISRDFEVPFFSAGDLIRKLIAAGGPAGQQLQEIILQGQIIPSEVTVGLLQQAMSATPSETVLIDGFPRNAENRTVWQSQVGYDCELVLLFECPEETMMQRLRARGQGRPDDNEETIRKRVQNFSAQMSPVLEHYRALGKVATVRTDRPIAEVHAELSALWRQRFGAGVGAAGAVPV</sequence>
<comment type="similarity">
    <text evidence="1 6">Belongs to the adenylate kinase family.</text>
</comment>
<evidence type="ECO:0000256" key="5">
    <source>
        <dbReference type="ARBA" id="ARBA00022777"/>
    </source>
</evidence>
<accession>A0AAD3DIG1</accession>
<reference evidence="7 8" key="1">
    <citation type="journal article" date="2021" name="Sci. Rep.">
        <title>Genome sequencing of the multicellular alga Astrephomene provides insights into convergent evolution of germ-soma differentiation.</title>
        <authorList>
            <person name="Yamashita S."/>
            <person name="Yamamoto K."/>
            <person name="Matsuzaki R."/>
            <person name="Suzuki S."/>
            <person name="Yamaguchi H."/>
            <person name="Hirooka S."/>
            <person name="Minakuchi Y."/>
            <person name="Miyagishima S."/>
            <person name="Kawachi M."/>
            <person name="Toyoda A."/>
            <person name="Nozaki H."/>
        </authorList>
    </citation>
    <scope>NUCLEOTIDE SEQUENCE [LARGE SCALE GENOMIC DNA]</scope>
    <source>
        <strain evidence="7 8">NIES-4017</strain>
    </source>
</reference>
<dbReference type="CDD" id="cd01428">
    <property type="entry name" value="ADK"/>
    <property type="match status" value="1"/>
</dbReference>
<organism evidence="7 8">
    <name type="scientific">Astrephomene gubernaculifera</name>
    <dbReference type="NCBI Taxonomy" id="47775"/>
    <lineage>
        <taxon>Eukaryota</taxon>
        <taxon>Viridiplantae</taxon>
        <taxon>Chlorophyta</taxon>
        <taxon>core chlorophytes</taxon>
        <taxon>Chlorophyceae</taxon>
        <taxon>CS clade</taxon>
        <taxon>Chlamydomonadales</taxon>
        <taxon>Astrephomenaceae</taxon>
        <taxon>Astrephomene</taxon>
    </lineage>
</organism>
<protein>
    <recommendedName>
        <fullName evidence="2">adenylate kinase</fullName>
        <ecNumber evidence="2">2.7.4.3</ecNumber>
    </recommendedName>
</protein>
<dbReference type="PROSITE" id="PS00113">
    <property type="entry name" value="ADENYLATE_KINASE"/>
    <property type="match status" value="1"/>
</dbReference>
<dbReference type="EMBL" id="BMAR01000003">
    <property type="protein sequence ID" value="GFR42435.1"/>
    <property type="molecule type" value="Genomic_DNA"/>
</dbReference>
<evidence type="ECO:0000313" key="7">
    <source>
        <dbReference type="EMBL" id="GFR42435.1"/>
    </source>
</evidence>
<dbReference type="Pfam" id="PF00406">
    <property type="entry name" value="ADK"/>
    <property type="match status" value="1"/>
</dbReference>
<dbReference type="AlphaFoldDB" id="A0AAD3DIG1"/>